<dbReference type="AlphaFoldDB" id="D9Q2V3"/>
<gene>
    <name evidence="5" type="ordered locus">ASAC_1236</name>
</gene>
<dbReference type="CDD" id="cd03257">
    <property type="entry name" value="ABC_NikE_OppD_transporters"/>
    <property type="match status" value="1"/>
</dbReference>
<accession>D9Q2V3</accession>
<dbReference type="InterPro" id="IPR003439">
    <property type="entry name" value="ABC_transporter-like_ATP-bd"/>
</dbReference>
<dbReference type="RefSeq" id="WP_013267153.1">
    <property type="nucleotide sequence ID" value="NC_014374.1"/>
</dbReference>
<reference evidence="5 6" key="1">
    <citation type="journal article" date="2010" name="Appl. Environ. Microbiol.">
        <title>The genome sequence of the crenarchaeon Acidilobus saccharovorans supports a new order, Acidilobales, and suggests an important ecological role in terrestrial acidic hot springs.</title>
        <authorList>
            <person name="Mardanov A.V."/>
            <person name="Svetlitchnyi V.A."/>
            <person name="Beletsky A.V."/>
            <person name="Prokofeva M.I."/>
            <person name="Bonch-Osmolovskaya E.A."/>
            <person name="Ravin N.V."/>
            <person name="Skryabin K.G."/>
        </authorList>
    </citation>
    <scope>NUCLEOTIDE SEQUENCE [LARGE SCALE GENOMIC DNA]</scope>
    <source>
        <strain evidence="6">DSM 16705 / JCM 18335 / VKM B-2471 / 345-15</strain>
    </source>
</reference>
<dbReference type="KEGG" id="asc:ASAC_1236"/>
<evidence type="ECO:0000313" key="6">
    <source>
        <dbReference type="Proteomes" id="UP000000346"/>
    </source>
</evidence>
<dbReference type="STRING" id="666510.ASAC_1236"/>
<evidence type="ECO:0000259" key="4">
    <source>
        <dbReference type="PROSITE" id="PS50893"/>
    </source>
</evidence>
<protein>
    <submittedName>
        <fullName evidence="5">Dipeptide/oligopeptide ABC transporter, ATPase component</fullName>
    </submittedName>
</protein>
<dbReference type="Gene3D" id="3.40.50.300">
    <property type="entry name" value="P-loop containing nucleotide triphosphate hydrolases"/>
    <property type="match status" value="1"/>
</dbReference>
<dbReference type="EMBL" id="CP001742">
    <property type="protein sequence ID" value="ADL19641.1"/>
    <property type="molecule type" value="Genomic_DNA"/>
</dbReference>
<evidence type="ECO:0000256" key="3">
    <source>
        <dbReference type="ARBA" id="ARBA00022840"/>
    </source>
</evidence>
<dbReference type="InterPro" id="IPR003593">
    <property type="entry name" value="AAA+_ATPase"/>
</dbReference>
<name>D9Q2V3_ACIS3</name>
<dbReference type="GO" id="GO:0005524">
    <property type="term" value="F:ATP binding"/>
    <property type="evidence" value="ECO:0007669"/>
    <property type="project" value="UniProtKB-KW"/>
</dbReference>
<dbReference type="SMART" id="SM00382">
    <property type="entry name" value="AAA"/>
    <property type="match status" value="1"/>
</dbReference>
<dbReference type="SUPFAM" id="SSF52540">
    <property type="entry name" value="P-loop containing nucleoside triphosphate hydrolases"/>
    <property type="match status" value="1"/>
</dbReference>
<dbReference type="PROSITE" id="PS50893">
    <property type="entry name" value="ABC_TRANSPORTER_2"/>
    <property type="match status" value="1"/>
</dbReference>
<evidence type="ECO:0000313" key="5">
    <source>
        <dbReference type="EMBL" id="ADL19641.1"/>
    </source>
</evidence>
<dbReference type="InterPro" id="IPR013563">
    <property type="entry name" value="Oligopep_ABC_C"/>
</dbReference>
<dbReference type="GO" id="GO:0015833">
    <property type="term" value="P:peptide transport"/>
    <property type="evidence" value="ECO:0007669"/>
    <property type="project" value="InterPro"/>
</dbReference>
<dbReference type="Proteomes" id="UP000000346">
    <property type="component" value="Chromosome"/>
</dbReference>
<sequence length="313" mass="35374">MPPLLKVENLKIYFHMPRGYVRAVDEVSLELNEGEIIGVAGESGSGKSTLALGIMRLIMPPGFIEGGNVYFEGNEILHLPEKVFNSEYRWKRIAMVFQGSMNGFTPVYRIRDQIKEVLEVHGYTGDPDQRVNELMKMVNLDPSIADRYPHELSGGQRQRAFIAMALALNPKVLLADEPTTALDVITQTHIINLLKQLKKELNLSILFITHDLALMSMLADRIYVMYAGRIVEHASTENIVKNAKHPYTKLLMESVPDLSKDYVKGIPGSMPDLARLPPGCRFSTRCPFVMDRCRAEEPKLRRVGENDVACWLY</sequence>
<dbReference type="eggNOG" id="arCOG00181">
    <property type="taxonomic scope" value="Archaea"/>
</dbReference>
<proteinExistence type="predicted"/>
<evidence type="ECO:0000256" key="2">
    <source>
        <dbReference type="ARBA" id="ARBA00022741"/>
    </source>
</evidence>
<dbReference type="PROSITE" id="PS00211">
    <property type="entry name" value="ABC_TRANSPORTER_1"/>
    <property type="match status" value="1"/>
</dbReference>
<evidence type="ECO:0000256" key="1">
    <source>
        <dbReference type="ARBA" id="ARBA00022448"/>
    </source>
</evidence>
<keyword evidence="6" id="KW-1185">Reference proteome</keyword>
<dbReference type="PANTHER" id="PTHR43067">
    <property type="entry name" value="OLIGOPEPTIDE/DIPEPTIDE ABC TRANSPORTER, ATPASE SUBUNIT"/>
    <property type="match status" value="1"/>
</dbReference>
<keyword evidence="1" id="KW-0813">Transport</keyword>
<dbReference type="PANTHER" id="PTHR43067:SF3">
    <property type="entry name" value="MALTOSE ABC TRANSPORTER, ATP-BINDING PROTEIN"/>
    <property type="match status" value="1"/>
</dbReference>
<dbReference type="NCBIfam" id="TIGR01727">
    <property type="entry name" value="oligo_HPY"/>
    <property type="match status" value="1"/>
</dbReference>
<dbReference type="FunFam" id="3.40.50.300:FF:000016">
    <property type="entry name" value="Oligopeptide ABC transporter ATP-binding component"/>
    <property type="match status" value="1"/>
</dbReference>
<dbReference type="InterPro" id="IPR017871">
    <property type="entry name" value="ABC_transporter-like_CS"/>
</dbReference>
<dbReference type="Pfam" id="PF08352">
    <property type="entry name" value="oligo_HPY"/>
    <property type="match status" value="1"/>
</dbReference>
<dbReference type="InParanoid" id="D9Q2V3"/>
<dbReference type="FunCoup" id="D9Q2V3">
    <property type="interactions" value="38"/>
</dbReference>
<keyword evidence="3" id="KW-0067">ATP-binding</keyword>
<dbReference type="Pfam" id="PF00005">
    <property type="entry name" value="ABC_tran"/>
    <property type="match status" value="1"/>
</dbReference>
<dbReference type="InterPro" id="IPR027417">
    <property type="entry name" value="P-loop_NTPase"/>
</dbReference>
<dbReference type="OrthoDB" id="18209at2157"/>
<dbReference type="HOGENOM" id="CLU_000604_1_23_2"/>
<organism evidence="5 6">
    <name type="scientific">Acidilobus saccharovorans (strain DSM 16705 / JCM 18335 / VKM B-2471 / 345-15)</name>
    <dbReference type="NCBI Taxonomy" id="666510"/>
    <lineage>
        <taxon>Archaea</taxon>
        <taxon>Thermoproteota</taxon>
        <taxon>Thermoprotei</taxon>
        <taxon>Acidilobales</taxon>
        <taxon>Acidilobaceae</taxon>
        <taxon>Acidilobus</taxon>
    </lineage>
</organism>
<dbReference type="GO" id="GO:0016887">
    <property type="term" value="F:ATP hydrolysis activity"/>
    <property type="evidence" value="ECO:0007669"/>
    <property type="project" value="InterPro"/>
</dbReference>
<feature type="domain" description="ABC transporter" evidence="4">
    <location>
        <begin position="5"/>
        <end position="252"/>
    </location>
</feature>
<keyword evidence="2" id="KW-0547">Nucleotide-binding</keyword>
<dbReference type="GeneID" id="9499491"/>